<name>A0A1Y5S8Q9_9RHOB</name>
<dbReference type="InterPro" id="IPR050330">
    <property type="entry name" value="Bact_OuterMem_StrucFunc"/>
</dbReference>
<protein>
    <submittedName>
        <fullName evidence="7">Outer membrane protein P6</fullName>
    </submittedName>
</protein>
<evidence type="ECO:0000313" key="7">
    <source>
        <dbReference type="EMBL" id="SLN32322.1"/>
    </source>
</evidence>
<accession>A0A1Y5S8Q9</accession>
<evidence type="ECO:0000256" key="2">
    <source>
        <dbReference type="ARBA" id="ARBA00023136"/>
    </source>
</evidence>
<evidence type="ECO:0000313" key="8">
    <source>
        <dbReference type="Proteomes" id="UP000193862"/>
    </source>
</evidence>
<dbReference type="PRINTS" id="PR01021">
    <property type="entry name" value="OMPADOMAIN"/>
</dbReference>
<evidence type="ECO:0000259" key="6">
    <source>
        <dbReference type="PROSITE" id="PS51123"/>
    </source>
</evidence>
<evidence type="ECO:0000256" key="5">
    <source>
        <dbReference type="SAM" id="SignalP"/>
    </source>
</evidence>
<dbReference type="PROSITE" id="PS51257">
    <property type="entry name" value="PROKAR_LIPOPROTEIN"/>
    <property type="match status" value="1"/>
</dbReference>
<dbReference type="Pfam" id="PF00691">
    <property type="entry name" value="OmpA"/>
    <property type="match status" value="1"/>
</dbReference>
<dbReference type="PANTHER" id="PTHR30329">
    <property type="entry name" value="STATOR ELEMENT OF FLAGELLAR MOTOR COMPLEX"/>
    <property type="match status" value="1"/>
</dbReference>
<keyword evidence="5" id="KW-0732">Signal</keyword>
<dbReference type="InterPro" id="IPR036737">
    <property type="entry name" value="OmpA-like_sf"/>
</dbReference>
<organism evidence="7 8">
    <name type="scientific">Aquimixticola soesokkakensis</name>
    <dbReference type="NCBI Taxonomy" id="1519096"/>
    <lineage>
        <taxon>Bacteria</taxon>
        <taxon>Pseudomonadati</taxon>
        <taxon>Pseudomonadota</taxon>
        <taxon>Alphaproteobacteria</taxon>
        <taxon>Rhodobacterales</taxon>
        <taxon>Paracoccaceae</taxon>
        <taxon>Aquimixticola</taxon>
    </lineage>
</organism>
<dbReference type="PANTHER" id="PTHR30329:SF21">
    <property type="entry name" value="LIPOPROTEIN YIAD-RELATED"/>
    <property type="match status" value="1"/>
</dbReference>
<dbReference type="InterPro" id="IPR006665">
    <property type="entry name" value="OmpA-like"/>
</dbReference>
<dbReference type="SUPFAM" id="SSF103088">
    <property type="entry name" value="OmpA-like"/>
    <property type="match status" value="1"/>
</dbReference>
<dbReference type="GO" id="GO:0009279">
    <property type="term" value="C:cell outer membrane"/>
    <property type="evidence" value="ECO:0007669"/>
    <property type="project" value="UniProtKB-SubCell"/>
</dbReference>
<keyword evidence="3" id="KW-0998">Cell outer membrane</keyword>
<proteinExistence type="predicted"/>
<dbReference type="PROSITE" id="PS51123">
    <property type="entry name" value="OMPA_2"/>
    <property type="match status" value="1"/>
</dbReference>
<dbReference type="Gene3D" id="3.30.1330.60">
    <property type="entry name" value="OmpA-like domain"/>
    <property type="match status" value="1"/>
</dbReference>
<dbReference type="OrthoDB" id="9810367at2"/>
<feature type="domain" description="OmpA-like" evidence="6">
    <location>
        <begin position="72"/>
        <end position="188"/>
    </location>
</feature>
<feature type="signal peptide" evidence="5">
    <location>
        <begin position="1"/>
        <end position="26"/>
    </location>
</feature>
<dbReference type="EMBL" id="FWFS01000003">
    <property type="protein sequence ID" value="SLN32322.1"/>
    <property type="molecule type" value="Genomic_DNA"/>
</dbReference>
<dbReference type="RefSeq" id="WP_085835812.1">
    <property type="nucleotide sequence ID" value="NZ_FWFS01000003.1"/>
</dbReference>
<reference evidence="7 8" key="1">
    <citation type="submission" date="2017-03" db="EMBL/GenBank/DDBJ databases">
        <authorList>
            <person name="Afonso C.L."/>
            <person name="Miller P.J."/>
            <person name="Scott M.A."/>
            <person name="Spackman E."/>
            <person name="Goraichik I."/>
            <person name="Dimitrov K.M."/>
            <person name="Suarez D.L."/>
            <person name="Swayne D.E."/>
        </authorList>
    </citation>
    <scope>NUCLEOTIDE SEQUENCE [LARGE SCALE GENOMIC DNA]</scope>
    <source>
        <strain evidence="7 8">CECT 8620</strain>
    </source>
</reference>
<feature type="chain" id="PRO_5012576832" evidence="5">
    <location>
        <begin position="27"/>
        <end position="231"/>
    </location>
</feature>
<sequence>MRPTFRPSARKTITTLFGAASLLALAACSDHQIGDAWTQEAGGFLDDGYFGNATMNNTLVQTGQKNYITDLNEKFQAAVPTTVNFAFNSWALDAAARSILDAQAAYITQYPEVRFRVYGHTDLVGSEGYNKVLGRRRAEAVVAYLATRGVNRARLEALVSYGETQPVVATPEENMANRRAITEVSGFVESHPTVMNANYAKIVYREYIASATAPSELIDFGSSSTDTMGAN</sequence>
<evidence type="ECO:0000256" key="4">
    <source>
        <dbReference type="PROSITE-ProRule" id="PRU00473"/>
    </source>
</evidence>
<evidence type="ECO:0000256" key="1">
    <source>
        <dbReference type="ARBA" id="ARBA00004442"/>
    </source>
</evidence>
<gene>
    <name evidence="7" type="primary">pal</name>
    <name evidence="7" type="ORF">AQS8620_01078</name>
</gene>
<dbReference type="Proteomes" id="UP000193862">
    <property type="component" value="Unassembled WGS sequence"/>
</dbReference>
<dbReference type="AlphaFoldDB" id="A0A1Y5S8Q9"/>
<keyword evidence="2 4" id="KW-0472">Membrane</keyword>
<dbReference type="InterPro" id="IPR006664">
    <property type="entry name" value="OMP_bac"/>
</dbReference>
<dbReference type="CDD" id="cd07185">
    <property type="entry name" value="OmpA_C-like"/>
    <property type="match status" value="1"/>
</dbReference>
<comment type="subcellular location">
    <subcellularLocation>
        <location evidence="1">Cell outer membrane</location>
    </subcellularLocation>
</comment>
<evidence type="ECO:0000256" key="3">
    <source>
        <dbReference type="ARBA" id="ARBA00023237"/>
    </source>
</evidence>
<keyword evidence="8" id="KW-1185">Reference proteome</keyword>